<dbReference type="EMBL" id="CP136522">
    <property type="protein sequence ID" value="WOT05894.1"/>
    <property type="molecule type" value="Genomic_DNA"/>
</dbReference>
<gene>
    <name evidence="2" type="ORF">RGE70_03425</name>
</gene>
<evidence type="ECO:0000259" key="1">
    <source>
        <dbReference type="Pfam" id="PF13649"/>
    </source>
</evidence>
<accession>A0ABZ0K273</accession>
<dbReference type="Gene3D" id="3.40.50.150">
    <property type="entry name" value="Vaccinia Virus protein VP39"/>
    <property type="match status" value="1"/>
</dbReference>
<reference evidence="2 3" key="1">
    <citation type="submission" date="2023-10" db="EMBL/GenBank/DDBJ databases">
        <title>Complete genome sequence of Shewanella sp. DAU334.</title>
        <authorList>
            <person name="Lee Y.-S."/>
            <person name="Jeong H.-R."/>
            <person name="Hwang E.-J."/>
            <person name="Choi Y.-L."/>
            <person name="Kim G.-D."/>
        </authorList>
    </citation>
    <scope>NUCLEOTIDE SEQUENCE [LARGE SCALE GENOMIC DNA]</scope>
    <source>
        <strain evidence="2 3">DAU334</strain>
    </source>
</reference>
<sequence length="275" mass="31193">MESLVNWRLVRERMYARTEGAKAANWDKFADMYDNMAKLETRFTQKQVDSMPIEPSDTVVDIGCGPGRLSIPVARRAGEVTCVDAFANMLDRCITNASVQGIDNINPLLLDWNADDAVERIGVHDVAIASRSVGFSDLVKLNQVASKYAIIMNFANAPSLREIQLDFLEGITEQPNRKYTPSSRALSYNVTFNMLYDMGAEPNILILDDGFEATFDTKQAAYDGLRFVGDIPAESEARFRQNVDKYLTETDDKRWRLFRPTRSYIMWWKTSDVNA</sequence>
<dbReference type="GO" id="GO:0032259">
    <property type="term" value="P:methylation"/>
    <property type="evidence" value="ECO:0007669"/>
    <property type="project" value="UniProtKB-KW"/>
</dbReference>
<organism evidence="2 3">
    <name type="scientific">Shewanella youngdeokensis</name>
    <dbReference type="NCBI Taxonomy" id="2999068"/>
    <lineage>
        <taxon>Bacteria</taxon>
        <taxon>Pseudomonadati</taxon>
        <taxon>Pseudomonadota</taxon>
        <taxon>Gammaproteobacteria</taxon>
        <taxon>Alteromonadales</taxon>
        <taxon>Shewanellaceae</taxon>
        <taxon>Shewanella</taxon>
    </lineage>
</organism>
<protein>
    <submittedName>
        <fullName evidence="2">Methyltransferase domain-containing protein</fullName>
    </submittedName>
</protein>
<keyword evidence="3" id="KW-1185">Reference proteome</keyword>
<dbReference type="Proteomes" id="UP001529491">
    <property type="component" value="Chromosome"/>
</dbReference>
<dbReference type="Pfam" id="PF13649">
    <property type="entry name" value="Methyltransf_25"/>
    <property type="match status" value="1"/>
</dbReference>
<dbReference type="InterPro" id="IPR041698">
    <property type="entry name" value="Methyltransf_25"/>
</dbReference>
<dbReference type="CDD" id="cd02440">
    <property type="entry name" value="AdoMet_MTases"/>
    <property type="match status" value="1"/>
</dbReference>
<dbReference type="SUPFAM" id="SSF53335">
    <property type="entry name" value="S-adenosyl-L-methionine-dependent methyltransferases"/>
    <property type="match status" value="1"/>
</dbReference>
<evidence type="ECO:0000313" key="2">
    <source>
        <dbReference type="EMBL" id="WOT05894.1"/>
    </source>
</evidence>
<dbReference type="GO" id="GO:0008168">
    <property type="term" value="F:methyltransferase activity"/>
    <property type="evidence" value="ECO:0007669"/>
    <property type="project" value="UniProtKB-KW"/>
</dbReference>
<feature type="domain" description="Methyltransferase" evidence="1">
    <location>
        <begin position="59"/>
        <end position="112"/>
    </location>
</feature>
<proteinExistence type="predicted"/>
<keyword evidence="2" id="KW-0808">Transferase</keyword>
<dbReference type="InterPro" id="IPR029063">
    <property type="entry name" value="SAM-dependent_MTases_sf"/>
</dbReference>
<name>A0ABZ0K273_9GAMM</name>
<evidence type="ECO:0000313" key="3">
    <source>
        <dbReference type="Proteomes" id="UP001529491"/>
    </source>
</evidence>
<keyword evidence="2" id="KW-0489">Methyltransferase</keyword>
<dbReference type="RefSeq" id="WP_310470155.1">
    <property type="nucleotide sequence ID" value="NZ_CP136522.1"/>
</dbReference>